<name>A0A5N6QS48_9ROSI</name>
<feature type="compositionally biased region" description="Basic and acidic residues" evidence="2">
    <location>
        <begin position="140"/>
        <end position="153"/>
    </location>
</feature>
<feature type="compositionally biased region" description="Basic residues" evidence="2">
    <location>
        <begin position="76"/>
        <end position="88"/>
    </location>
</feature>
<keyword evidence="4" id="KW-1185">Reference proteome</keyword>
<dbReference type="Proteomes" id="UP000327013">
    <property type="component" value="Chromosome 2"/>
</dbReference>
<feature type="coiled-coil region" evidence="1">
    <location>
        <begin position="18"/>
        <end position="45"/>
    </location>
</feature>
<dbReference type="EMBL" id="CM017322">
    <property type="protein sequence ID" value="KAE8009985.1"/>
    <property type="molecule type" value="Genomic_DNA"/>
</dbReference>
<dbReference type="AlphaFoldDB" id="A0A5N6QS48"/>
<sequence length="162" mass="18174">MAEEARRRRLDDLKSLKIASFEKILEEVRAVARDKEEEERLLTEKVFKDFVEFHQARKHQERHIAAPSFQTVLARKAAKSAKDHHQKKNMPPPGELEKRVKQMKGTDVVLVTEIEAVFARNGRSDQLLVGAGEGEQAGFSEREGEETAGRREGGGGNRGGAD</sequence>
<evidence type="ECO:0000313" key="3">
    <source>
        <dbReference type="EMBL" id="KAE8009985.1"/>
    </source>
</evidence>
<proteinExistence type="predicted"/>
<gene>
    <name evidence="3" type="ORF">FH972_006385</name>
</gene>
<accession>A0A5N6QS48</accession>
<keyword evidence="1" id="KW-0175">Coiled coil</keyword>
<evidence type="ECO:0000313" key="4">
    <source>
        <dbReference type="Proteomes" id="UP000327013"/>
    </source>
</evidence>
<feature type="region of interest" description="Disordered" evidence="2">
    <location>
        <begin position="125"/>
        <end position="162"/>
    </location>
</feature>
<protein>
    <submittedName>
        <fullName evidence="3">Uncharacterized protein</fullName>
    </submittedName>
</protein>
<organism evidence="3 4">
    <name type="scientific">Carpinus fangiana</name>
    <dbReference type="NCBI Taxonomy" id="176857"/>
    <lineage>
        <taxon>Eukaryota</taxon>
        <taxon>Viridiplantae</taxon>
        <taxon>Streptophyta</taxon>
        <taxon>Embryophyta</taxon>
        <taxon>Tracheophyta</taxon>
        <taxon>Spermatophyta</taxon>
        <taxon>Magnoliopsida</taxon>
        <taxon>eudicotyledons</taxon>
        <taxon>Gunneridae</taxon>
        <taxon>Pentapetalae</taxon>
        <taxon>rosids</taxon>
        <taxon>fabids</taxon>
        <taxon>Fagales</taxon>
        <taxon>Betulaceae</taxon>
        <taxon>Carpinus</taxon>
    </lineage>
</organism>
<reference evidence="3 4" key="1">
    <citation type="submission" date="2019-06" db="EMBL/GenBank/DDBJ databases">
        <title>A chromosomal-level reference genome of Carpinus fangiana (Coryloideae, Betulaceae).</title>
        <authorList>
            <person name="Yang X."/>
            <person name="Wang Z."/>
            <person name="Zhang L."/>
            <person name="Hao G."/>
            <person name="Liu J."/>
            <person name="Yang Y."/>
        </authorList>
    </citation>
    <scope>NUCLEOTIDE SEQUENCE [LARGE SCALE GENOMIC DNA]</scope>
    <source>
        <strain evidence="3">Cfa_2016G</strain>
        <tissue evidence="3">Leaf</tissue>
    </source>
</reference>
<feature type="region of interest" description="Disordered" evidence="2">
    <location>
        <begin position="76"/>
        <end position="101"/>
    </location>
</feature>
<evidence type="ECO:0000256" key="2">
    <source>
        <dbReference type="SAM" id="MobiDB-lite"/>
    </source>
</evidence>
<evidence type="ECO:0000256" key="1">
    <source>
        <dbReference type="SAM" id="Coils"/>
    </source>
</evidence>